<evidence type="ECO:0000313" key="12">
    <source>
        <dbReference type="Proteomes" id="UP001217754"/>
    </source>
</evidence>
<gene>
    <name evidence="11" type="primary">MDM12_1</name>
    <name evidence="11" type="ORF">MJAP1_002607</name>
</gene>
<dbReference type="AlphaFoldDB" id="A0AAF0JAB9"/>
<comment type="subcellular location">
    <subcellularLocation>
        <location evidence="1">Membrane</location>
    </subcellularLocation>
</comment>
<evidence type="ECO:0000259" key="10">
    <source>
        <dbReference type="PROSITE" id="PS51847"/>
    </source>
</evidence>
<evidence type="ECO:0000256" key="4">
    <source>
        <dbReference type="ARBA" id="ARBA00022824"/>
    </source>
</evidence>
<dbReference type="GO" id="GO:1990456">
    <property type="term" value="P:mitochondrion-endoplasmic reticulum membrane tethering"/>
    <property type="evidence" value="ECO:0007669"/>
    <property type="project" value="TreeGrafter"/>
</dbReference>
<evidence type="ECO:0000256" key="7">
    <source>
        <dbReference type="ARBA" id="ARBA00023128"/>
    </source>
</evidence>
<evidence type="ECO:0000256" key="8">
    <source>
        <dbReference type="ARBA" id="ARBA00023136"/>
    </source>
</evidence>
<keyword evidence="4" id="KW-0256">Endoplasmic reticulum</keyword>
<keyword evidence="12" id="KW-1185">Reference proteome</keyword>
<keyword evidence="6" id="KW-0446">Lipid-binding</keyword>
<accession>A0AAF0JAB9</accession>
<dbReference type="PANTHER" id="PTHR28204">
    <property type="entry name" value="MITOCHONDRIAL DISTRIBUTION AND MORPHOLOGY PROTEIN 12"/>
    <property type="match status" value="1"/>
</dbReference>
<protein>
    <submittedName>
        <fullName evidence="11">Mitochondrial distribution and morphology protein 12</fullName>
    </submittedName>
</protein>
<evidence type="ECO:0000256" key="1">
    <source>
        <dbReference type="ARBA" id="ARBA00004370"/>
    </source>
</evidence>
<dbReference type="InterPro" id="IPR027532">
    <property type="entry name" value="Mdm12"/>
</dbReference>
<dbReference type="GO" id="GO:0032865">
    <property type="term" value="C:ERMES complex"/>
    <property type="evidence" value="ECO:0007669"/>
    <property type="project" value="InterPro"/>
</dbReference>
<dbReference type="CDD" id="cd21672">
    <property type="entry name" value="SMP_Mdm12"/>
    <property type="match status" value="1"/>
</dbReference>
<dbReference type="PANTHER" id="PTHR28204:SF1">
    <property type="entry name" value="MITOCHONDRIAL DISTRIBUTION AND MORPHOLOGY PROTEIN 12"/>
    <property type="match status" value="1"/>
</dbReference>
<keyword evidence="8" id="KW-0472">Membrane</keyword>
<dbReference type="InterPro" id="IPR031468">
    <property type="entry name" value="SMP_LBD"/>
</dbReference>
<feature type="domain" description="SMP-LTD" evidence="10">
    <location>
        <begin position="1"/>
        <end position="298"/>
    </location>
</feature>
<keyword evidence="3" id="KW-1000">Mitochondrion outer membrane</keyword>
<dbReference type="EMBL" id="CP119961">
    <property type="protein sequence ID" value="WFD39627.1"/>
    <property type="molecule type" value="Genomic_DNA"/>
</dbReference>
<feature type="region of interest" description="Disordered" evidence="9">
    <location>
        <begin position="138"/>
        <end position="162"/>
    </location>
</feature>
<evidence type="ECO:0000256" key="3">
    <source>
        <dbReference type="ARBA" id="ARBA00022787"/>
    </source>
</evidence>
<dbReference type="GO" id="GO:0007005">
    <property type="term" value="P:mitochondrion organization"/>
    <property type="evidence" value="ECO:0007669"/>
    <property type="project" value="InterPro"/>
</dbReference>
<keyword evidence="2" id="KW-0813">Transport</keyword>
<evidence type="ECO:0000256" key="2">
    <source>
        <dbReference type="ARBA" id="ARBA00022448"/>
    </source>
</evidence>
<proteinExistence type="predicted"/>
<name>A0AAF0JAB9_9BASI</name>
<keyword evidence="5" id="KW-0445">Lipid transport</keyword>
<dbReference type="GO" id="GO:0015914">
    <property type="term" value="P:phospholipid transport"/>
    <property type="evidence" value="ECO:0007669"/>
    <property type="project" value="TreeGrafter"/>
</dbReference>
<feature type="region of interest" description="Disordered" evidence="9">
    <location>
        <begin position="72"/>
        <end position="94"/>
    </location>
</feature>
<evidence type="ECO:0000313" key="11">
    <source>
        <dbReference type="EMBL" id="WFD39627.1"/>
    </source>
</evidence>
<organism evidence="11 12">
    <name type="scientific">Malassezia japonica</name>
    <dbReference type="NCBI Taxonomy" id="223818"/>
    <lineage>
        <taxon>Eukaryota</taxon>
        <taxon>Fungi</taxon>
        <taxon>Dikarya</taxon>
        <taxon>Basidiomycota</taxon>
        <taxon>Ustilaginomycotina</taxon>
        <taxon>Malasseziomycetes</taxon>
        <taxon>Malasseziales</taxon>
        <taxon>Malasseziaceae</taxon>
        <taxon>Malassezia</taxon>
    </lineage>
</organism>
<dbReference type="GO" id="GO:0008289">
    <property type="term" value="F:lipid binding"/>
    <property type="evidence" value="ECO:0007669"/>
    <property type="project" value="UniProtKB-KW"/>
</dbReference>
<reference evidence="11" key="1">
    <citation type="submission" date="2023-03" db="EMBL/GenBank/DDBJ databases">
        <title>Mating type loci evolution in Malassezia.</title>
        <authorList>
            <person name="Coelho M.A."/>
        </authorList>
    </citation>
    <scope>NUCLEOTIDE SEQUENCE</scope>
    <source>
        <strain evidence="11">CBS 9431</strain>
    </source>
</reference>
<evidence type="ECO:0000256" key="6">
    <source>
        <dbReference type="ARBA" id="ARBA00023121"/>
    </source>
</evidence>
<dbReference type="Proteomes" id="UP001217754">
    <property type="component" value="Chromosome 4"/>
</dbReference>
<dbReference type="GeneID" id="85226258"/>
<dbReference type="RefSeq" id="XP_060122524.1">
    <property type="nucleotide sequence ID" value="XM_060266541.1"/>
</dbReference>
<dbReference type="PROSITE" id="PS51847">
    <property type="entry name" value="SMP"/>
    <property type="match status" value="1"/>
</dbReference>
<evidence type="ECO:0000256" key="9">
    <source>
        <dbReference type="SAM" id="MobiDB-lite"/>
    </source>
</evidence>
<feature type="compositionally biased region" description="Low complexity" evidence="9">
    <location>
        <begin position="76"/>
        <end position="93"/>
    </location>
</feature>
<dbReference type="Pfam" id="PF26544">
    <property type="entry name" value="Mdm12"/>
    <property type="match status" value="1"/>
</dbReference>
<sequence length="299" mass="32914">MSIELDWPQVTQELADGLRDRLNAVLAEAPLPSFMGPVHIHTLAFGTDAPDVELQHLGDLWPEFREAVCGRRMDSRASTPPTSRSSSGIRTPTAPMRMRTFRQYDTEAAPVSVHCDSESSEWGDEDSLLRWSETDSDAGCTESLYAPSEPPEQADSTSGTPSVQAHLGVQWVSSTVRLHLTTTLQIHHGDTPVMALPMTLTLTGFELSGQVILALDGDEKCLYVTLCERGDGETPSGVRTRHKAARILPFLTFDSRIGEPTKHVLENVGKVERFCGDVVRQLLDAELVFPNFYTLALPE</sequence>
<evidence type="ECO:0000256" key="5">
    <source>
        <dbReference type="ARBA" id="ARBA00023055"/>
    </source>
</evidence>
<keyword evidence="7" id="KW-0496">Mitochondrion</keyword>